<dbReference type="AlphaFoldDB" id="A0A1L7X0N8"/>
<gene>
    <name evidence="2" type="ORF">PAC_08459</name>
</gene>
<dbReference type="EMBL" id="FJOG01000012">
    <property type="protein sequence ID" value="CZR58567.1"/>
    <property type="molecule type" value="Genomic_DNA"/>
</dbReference>
<dbReference type="Pfam" id="PF26639">
    <property type="entry name" value="Het-6_barrel"/>
    <property type="match status" value="1"/>
</dbReference>
<dbReference type="STRING" id="576137.A0A1L7X0N8"/>
<dbReference type="InterPro" id="IPR052895">
    <property type="entry name" value="HetReg/Transcr_Mod"/>
</dbReference>
<evidence type="ECO:0000313" key="3">
    <source>
        <dbReference type="Proteomes" id="UP000184330"/>
    </source>
</evidence>
<evidence type="ECO:0000313" key="2">
    <source>
        <dbReference type="EMBL" id="CZR58567.1"/>
    </source>
</evidence>
<proteinExistence type="predicted"/>
<dbReference type="OrthoDB" id="4850726at2759"/>
<keyword evidence="3" id="KW-1185">Reference proteome</keyword>
<evidence type="ECO:0000259" key="1">
    <source>
        <dbReference type="Pfam" id="PF06985"/>
    </source>
</evidence>
<dbReference type="PANTHER" id="PTHR24148">
    <property type="entry name" value="ANKYRIN REPEAT DOMAIN-CONTAINING PROTEIN 39 HOMOLOG-RELATED"/>
    <property type="match status" value="1"/>
</dbReference>
<reference evidence="2 3" key="1">
    <citation type="submission" date="2016-03" db="EMBL/GenBank/DDBJ databases">
        <authorList>
            <person name="Ploux O."/>
        </authorList>
    </citation>
    <scope>NUCLEOTIDE SEQUENCE [LARGE SCALE GENOMIC DNA]</scope>
    <source>
        <strain evidence="2 3">UAMH 11012</strain>
    </source>
</reference>
<dbReference type="InterPro" id="IPR010730">
    <property type="entry name" value="HET"/>
</dbReference>
<organism evidence="2 3">
    <name type="scientific">Phialocephala subalpina</name>
    <dbReference type="NCBI Taxonomy" id="576137"/>
    <lineage>
        <taxon>Eukaryota</taxon>
        <taxon>Fungi</taxon>
        <taxon>Dikarya</taxon>
        <taxon>Ascomycota</taxon>
        <taxon>Pezizomycotina</taxon>
        <taxon>Leotiomycetes</taxon>
        <taxon>Helotiales</taxon>
        <taxon>Mollisiaceae</taxon>
        <taxon>Phialocephala</taxon>
        <taxon>Phialocephala fortinii species complex</taxon>
    </lineage>
</organism>
<accession>A0A1L7X0N8</accession>
<dbReference type="PANTHER" id="PTHR24148:SF73">
    <property type="entry name" value="HET DOMAIN PROTEIN (AFU_ORTHOLOGUE AFUA_8G01020)"/>
    <property type="match status" value="1"/>
</dbReference>
<sequence length="728" mass="83338">MSTFPPFKYSQLDSAKQEIRLINLLPSSNFDDPVRLIISHSPFFVQEKEPKSRHNLRELRKAFEHGRRGDGMVMHETIEGRILIGYWEKGWKGRWSTWETGCGPKATTEDFELQDGMGFEPKFEALSYTWGSNADRDTLFVLDEEQNDGYYAGQNPGPRWQLDVTQNLAIALKHLRYDDRTRRMWIDAICINQHNVTERNEQVRRMKNIYKVAHRVVAWLGPSSSGSGFALSTLEHIGRQVEYTTEDTTPPGPDATEYNWYQKHCLLPYGEEHWQSIYDLITRPWFDRIWVVQEIQLANSRAVVQCGTDQISWYLLRRGIRCLVNRARGVPKYLNDRLLLVSTMCEHMIGKSLPQLLMTNTSRKCVDPLDKIYGILGLAPTNAASSIVPDYASSTLEGYKTTFLNYTSLSRRLHLLDQCNPGPRVDDRPSWVPDWSRDSDEIDYLQLGVYPSGDSAAHWSYSEPNILEVTGVQFKKVIHVWQCELRSDNDFSGLVSEVGFEMLQNSQYPTGDSLLDAHAYVLYRGRLGHLYWQTGSGCWIPSARAKRTILHGSPNELQDFTRAHDLKWLLGRKLVQTEGGYIGLAPGHVQIGDIICVILGSNVPTVLRKNSDGTFKIVGHSYLHGVMNGEALLGPLPKPWAPKREFNPTNQLWEQRFFDTEKREAVDAKNDPRLEPVPDQWECLENDAPFLLQKWKNKETGEIINSDPRLLPQALIERGVKLQTFALS</sequence>
<dbReference type="Proteomes" id="UP000184330">
    <property type="component" value="Unassembled WGS sequence"/>
</dbReference>
<dbReference type="Pfam" id="PF06985">
    <property type="entry name" value="HET"/>
    <property type="match status" value="1"/>
</dbReference>
<feature type="domain" description="Heterokaryon incompatibility" evidence="1">
    <location>
        <begin position="123"/>
        <end position="294"/>
    </location>
</feature>
<protein>
    <recommendedName>
        <fullName evidence="1">Heterokaryon incompatibility domain-containing protein</fullName>
    </recommendedName>
</protein>
<name>A0A1L7X0N8_9HELO</name>